<comment type="pathway">
    <text evidence="1">Lipid metabolism; fatty acid biosynthesis.</text>
</comment>
<dbReference type="EC" id="1.1.1.250" evidence="5"/>
<dbReference type="Proteomes" id="UP000094527">
    <property type="component" value="Unassembled WGS sequence"/>
</dbReference>
<reference evidence="7 8" key="1">
    <citation type="journal article" date="2016" name="Genome Biol. Evol.">
        <title>Gene Family Evolution Reflects Adaptation to Soil Environmental Stressors in the Genome of the Collembolan Orchesella cincta.</title>
        <authorList>
            <person name="Faddeeva-Vakhrusheva A."/>
            <person name="Derks M.F."/>
            <person name="Anvar S.Y."/>
            <person name="Agamennone V."/>
            <person name="Suring W."/>
            <person name="Smit S."/>
            <person name="van Straalen N.M."/>
            <person name="Roelofs D."/>
        </authorList>
    </citation>
    <scope>NUCLEOTIDE SEQUENCE [LARGE SCALE GENOMIC DNA]</scope>
    <source>
        <tissue evidence="7">Mixed pool</tissue>
    </source>
</reference>
<proteinExistence type="inferred from homology"/>
<dbReference type="PROSITE" id="PS00061">
    <property type="entry name" value="ADH_SHORT"/>
    <property type="match status" value="1"/>
</dbReference>
<protein>
    <recommendedName>
        <fullName evidence="6">D-arabinitol 2-dehydrogenase [ribulose-forming]</fullName>
        <ecNumber evidence="5">1.1.1.250</ecNumber>
    </recommendedName>
</protein>
<dbReference type="FunFam" id="3.40.50.720:FF:000240">
    <property type="entry name" value="SDR family oxidoreductase"/>
    <property type="match status" value="1"/>
</dbReference>
<dbReference type="PANTHER" id="PTHR42760:SF115">
    <property type="entry name" value="3-OXOACYL-[ACYL-CARRIER-PROTEIN] REDUCTASE FABG"/>
    <property type="match status" value="1"/>
</dbReference>
<dbReference type="Gene3D" id="3.40.50.720">
    <property type="entry name" value="NAD(P)-binding Rossmann-like Domain"/>
    <property type="match status" value="1"/>
</dbReference>
<sequence length="326" mass="35355">MNILTSSCHLDYYRLSSSTQNHNHLPKMAPAVDPALEQLEAILKETLASVSDPKVKEKLTKAQRSRQNRFSQILNKFALDGQVALVTGGGQGIGRGIAHGLGEAGCKVAVADLELSRAETVAAELQAKGIQSLALKVDVSKKQEVEDMVKKVLSTFGDLHIGVNNAGIVFHSDSEDTSEKEWTKTMDVNLNGVFYCCQAEAKHMLKKGYGRIINTASMSATIVNHPQKQVAYNTSKAGVVHMSKTLGTEWCDRGVTVNCISPGYADTELNRSESLLAVRTQWLNETPMHKLADVDDLVGGVLYLTSGLANFTTGLDLIMDGGFTCW</sequence>
<dbReference type="SUPFAM" id="SSF51735">
    <property type="entry name" value="NAD(P)-binding Rossmann-fold domains"/>
    <property type="match status" value="1"/>
</dbReference>
<dbReference type="EMBL" id="LJIJ01000285">
    <property type="protein sequence ID" value="ODM99379.1"/>
    <property type="molecule type" value="Genomic_DNA"/>
</dbReference>
<evidence type="ECO:0000256" key="3">
    <source>
        <dbReference type="ARBA" id="ARBA00023002"/>
    </source>
</evidence>
<dbReference type="InterPro" id="IPR020904">
    <property type="entry name" value="Sc_DH/Rdtase_CS"/>
</dbReference>
<evidence type="ECO:0000256" key="4">
    <source>
        <dbReference type="ARBA" id="ARBA00060719"/>
    </source>
</evidence>
<dbReference type="STRING" id="48709.A0A1D2N288"/>
<gene>
    <name evidence="7" type="ORF">Ocin01_07307</name>
</gene>
<dbReference type="GO" id="GO:0005975">
    <property type="term" value="P:carbohydrate metabolic process"/>
    <property type="evidence" value="ECO:0007669"/>
    <property type="project" value="UniProtKB-ARBA"/>
</dbReference>
<dbReference type="PRINTS" id="PR00081">
    <property type="entry name" value="GDHRDH"/>
</dbReference>
<dbReference type="PRINTS" id="PR00080">
    <property type="entry name" value="SDRFAMILY"/>
</dbReference>
<evidence type="ECO:0000313" key="8">
    <source>
        <dbReference type="Proteomes" id="UP000094527"/>
    </source>
</evidence>
<comment type="similarity">
    <text evidence="2">Belongs to the short-chain dehydrogenases/reductases (SDR) family.</text>
</comment>
<name>A0A1D2N288_ORCCI</name>
<dbReference type="Pfam" id="PF13561">
    <property type="entry name" value="adh_short_C2"/>
    <property type="match status" value="1"/>
</dbReference>
<dbReference type="InterPro" id="IPR002347">
    <property type="entry name" value="SDR_fam"/>
</dbReference>
<dbReference type="GO" id="GO:0047038">
    <property type="term" value="F:D-arabinitol 2-dehydrogenase activity"/>
    <property type="evidence" value="ECO:0007669"/>
    <property type="project" value="UniProtKB-EC"/>
</dbReference>
<keyword evidence="8" id="KW-1185">Reference proteome</keyword>
<comment type="caution">
    <text evidence="7">The sequence shown here is derived from an EMBL/GenBank/DDBJ whole genome shotgun (WGS) entry which is preliminary data.</text>
</comment>
<keyword evidence="3" id="KW-0560">Oxidoreductase</keyword>
<evidence type="ECO:0000313" key="7">
    <source>
        <dbReference type="EMBL" id="ODM99379.1"/>
    </source>
</evidence>
<evidence type="ECO:0000256" key="6">
    <source>
        <dbReference type="ARBA" id="ARBA00070881"/>
    </source>
</evidence>
<dbReference type="InterPro" id="IPR036291">
    <property type="entry name" value="NAD(P)-bd_dom_sf"/>
</dbReference>
<dbReference type="PANTHER" id="PTHR42760">
    <property type="entry name" value="SHORT-CHAIN DEHYDROGENASES/REDUCTASES FAMILY MEMBER"/>
    <property type="match status" value="1"/>
</dbReference>
<accession>A0A1D2N288</accession>
<comment type="pathway">
    <text evidence="4">Carbohydrate metabolism; D-arabinitol metabolism.</text>
</comment>
<evidence type="ECO:0000256" key="2">
    <source>
        <dbReference type="ARBA" id="ARBA00006484"/>
    </source>
</evidence>
<dbReference type="AlphaFoldDB" id="A0A1D2N288"/>
<evidence type="ECO:0000256" key="1">
    <source>
        <dbReference type="ARBA" id="ARBA00005194"/>
    </source>
</evidence>
<dbReference type="OMA" id="EMKEEWF"/>
<dbReference type="OrthoDB" id="1888931at2759"/>
<organism evidence="7 8">
    <name type="scientific">Orchesella cincta</name>
    <name type="common">Springtail</name>
    <name type="synonym">Podura cincta</name>
    <dbReference type="NCBI Taxonomy" id="48709"/>
    <lineage>
        <taxon>Eukaryota</taxon>
        <taxon>Metazoa</taxon>
        <taxon>Ecdysozoa</taxon>
        <taxon>Arthropoda</taxon>
        <taxon>Hexapoda</taxon>
        <taxon>Collembola</taxon>
        <taxon>Entomobryomorpha</taxon>
        <taxon>Entomobryoidea</taxon>
        <taxon>Orchesellidae</taxon>
        <taxon>Orchesellinae</taxon>
        <taxon>Orchesella</taxon>
    </lineage>
</organism>
<evidence type="ECO:0000256" key="5">
    <source>
        <dbReference type="ARBA" id="ARBA00066831"/>
    </source>
</evidence>